<comment type="caution">
    <text evidence="4">The sequence shown here is derived from an EMBL/GenBank/DDBJ whole genome shotgun (WGS) entry which is preliminary data.</text>
</comment>
<dbReference type="GO" id="GO:0046872">
    <property type="term" value="F:metal ion binding"/>
    <property type="evidence" value="ECO:0007669"/>
    <property type="project" value="UniProtKB-KW"/>
</dbReference>
<dbReference type="InterPro" id="IPR026043">
    <property type="entry name" value="NadR"/>
</dbReference>
<dbReference type="Proteomes" id="UP000321400">
    <property type="component" value="Unassembled WGS sequence"/>
</dbReference>
<dbReference type="STRING" id="442899.SAMN05720591_10567"/>
<keyword evidence="5" id="KW-1185">Reference proteome</keyword>
<dbReference type="InterPro" id="IPR004173">
    <property type="entry name" value="3H_domain"/>
</dbReference>
<dbReference type="Gene3D" id="1.10.10.10">
    <property type="entry name" value="Winged helix-like DNA-binding domain superfamily/Winged helix DNA-binding domain"/>
    <property type="match status" value="1"/>
</dbReference>
<dbReference type="PANTHER" id="PTHR40068">
    <property type="entry name" value="TRANSCRIPTION REPRESSOR NIAR-RELATED"/>
    <property type="match status" value="1"/>
</dbReference>
<feature type="domain" description="Helix-turn-helix type 11" evidence="3">
    <location>
        <begin position="11"/>
        <end position="63"/>
    </location>
</feature>
<dbReference type="InterPro" id="IPR035922">
    <property type="entry name" value="3H_dom_sf"/>
</dbReference>
<dbReference type="SUPFAM" id="SSF75500">
    <property type="entry name" value="Putative transcriptional regulator TM1602, C-terminal domain"/>
    <property type="match status" value="1"/>
</dbReference>
<gene>
    <name evidence="4" type="ORF">HAL01_04790</name>
</gene>
<evidence type="ECO:0000313" key="4">
    <source>
        <dbReference type="EMBL" id="GEN56015.1"/>
    </source>
</evidence>
<protein>
    <submittedName>
        <fullName evidence="4">Transcriptional regulator</fullName>
    </submittedName>
</protein>
<proteinExistence type="predicted"/>
<feature type="domain" description="3H" evidence="2">
    <location>
        <begin position="79"/>
        <end position="174"/>
    </location>
</feature>
<name>A0A511WY15_9BACI</name>
<keyword evidence="1" id="KW-0533">Nickel</keyword>
<dbReference type="InterPro" id="IPR036390">
    <property type="entry name" value="WH_DNA-bd_sf"/>
</dbReference>
<evidence type="ECO:0000256" key="1">
    <source>
        <dbReference type="PIRSR" id="PIRSR037847-1"/>
    </source>
</evidence>
<feature type="binding site" evidence="1">
    <location>
        <position position="83"/>
    </location>
    <ligand>
        <name>Ni(2+)</name>
        <dbReference type="ChEBI" id="CHEBI:49786"/>
    </ligand>
</feature>
<dbReference type="RefSeq" id="WP_089800321.1">
    <property type="nucleotide sequence ID" value="NZ_BJYE01000004.1"/>
</dbReference>
<dbReference type="InterPro" id="IPR013196">
    <property type="entry name" value="HTH_11"/>
</dbReference>
<dbReference type="Gene3D" id="3.30.1340.20">
    <property type="entry name" value="3H domain"/>
    <property type="match status" value="1"/>
</dbReference>
<evidence type="ECO:0000259" key="3">
    <source>
        <dbReference type="Pfam" id="PF08279"/>
    </source>
</evidence>
<dbReference type="Pfam" id="PF08279">
    <property type="entry name" value="HTH_11"/>
    <property type="match status" value="1"/>
</dbReference>
<feature type="binding site" evidence="1">
    <location>
        <position position="91"/>
    </location>
    <ligand>
        <name>Ni(2+)</name>
        <dbReference type="ChEBI" id="CHEBI:49786"/>
    </ligand>
</feature>
<dbReference type="EMBL" id="BJYE01000004">
    <property type="protein sequence ID" value="GEN56015.1"/>
    <property type="molecule type" value="Genomic_DNA"/>
</dbReference>
<organism evidence="4 5">
    <name type="scientific">Halolactibacillus alkaliphilus</name>
    <dbReference type="NCBI Taxonomy" id="442899"/>
    <lineage>
        <taxon>Bacteria</taxon>
        <taxon>Bacillati</taxon>
        <taxon>Bacillota</taxon>
        <taxon>Bacilli</taxon>
        <taxon>Bacillales</taxon>
        <taxon>Bacillaceae</taxon>
        <taxon>Halolactibacillus</taxon>
    </lineage>
</organism>
<reference evidence="4 5" key="1">
    <citation type="submission" date="2019-07" db="EMBL/GenBank/DDBJ databases">
        <title>Whole genome shotgun sequence of Halolactibacillus alkaliphilus NBRC 103919.</title>
        <authorList>
            <person name="Hosoyama A."/>
            <person name="Uohara A."/>
            <person name="Ohji S."/>
            <person name="Ichikawa N."/>
        </authorList>
    </citation>
    <scope>NUCLEOTIDE SEQUENCE [LARGE SCALE GENOMIC DNA]</scope>
    <source>
        <strain evidence="4 5">NBRC 103919</strain>
    </source>
</reference>
<sequence>MGEKKLSGSERRELLLQLLNQASNPLTGNALAKKAGVSRQVIVQDISLLKATGEQIIATSQGYLLFRHTQNNQTFKRMIVCQHTPDETAEELYLMVDQGVIVRNVVIEHPVYGDLEATLMLKDRHDVKEFLDKIHTTNAPYLSELTDGVHIHTLESDREEKIESCIAALEARGFIFNADL</sequence>
<feature type="binding site" evidence="1">
    <location>
        <position position="150"/>
    </location>
    <ligand>
        <name>Ni(2+)</name>
        <dbReference type="ChEBI" id="CHEBI:49786"/>
    </ligand>
</feature>
<dbReference type="OrthoDB" id="9792661at2"/>
<feature type="binding site" evidence="1">
    <location>
        <position position="152"/>
    </location>
    <ligand>
        <name>Ni(2+)</name>
        <dbReference type="ChEBI" id="CHEBI:49786"/>
    </ligand>
</feature>
<dbReference type="SUPFAM" id="SSF46785">
    <property type="entry name" value="Winged helix' DNA-binding domain"/>
    <property type="match status" value="1"/>
</dbReference>
<dbReference type="Pfam" id="PF02829">
    <property type="entry name" value="3H"/>
    <property type="match status" value="1"/>
</dbReference>
<accession>A0A511WY15</accession>
<keyword evidence="1" id="KW-0479">Metal-binding</keyword>
<dbReference type="PANTHER" id="PTHR40068:SF1">
    <property type="entry name" value="TRANSCRIPTION REPRESSOR NIAR-RELATED"/>
    <property type="match status" value="1"/>
</dbReference>
<evidence type="ECO:0000313" key="5">
    <source>
        <dbReference type="Proteomes" id="UP000321400"/>
    </source>
</evidence>
<dbReference type="InterPro" id="IPR036388">
    <property type="entry name" value="WH-like_DNA-bd_sf"/>
</dbReference>
<dbReference type="PIRSF" id="PIRSF037847">
    <property type="entry name" value="NiaR"/>
    <property type="match status" value="1"/>
</dbReference>
<dbReference type="AlphaFoldDB" id="A0A511WY15"/>
<evidence type="ECO:0000259" key="2">
    <source>
        <dbReference type="Pfam" id="PF02829"/>
    </source>
</evidence>